<keyword evidence="1" id="KW-1133">Transmembrane helix</keyword>
<sequence length="285" mass="31968">MTDSKLQLEKNRDFGELFNDTFLFIKYNFKNLLMGMIYFVIPFALLQGIALGVYQYQSLSSITEQSSNPFAAMEGAMSSMLITYLFTMITYTFAMAFVFQYIKLYKTSENNEVELKQVWKLMLGVAPKIFLSIFVIGLLSGLGFVFLIIPGIYLMICFSLVIPIIIFQGDSLGEAMSSCFSLIKNNWWLTFGFLLILGVIATALQFVFQLPAVIYQAIAGFQMVQNGVTSTSQSLSILFSIFQSMGACLMQIIPFVGIGILYFSLVEQKQNPALLKELENVGANE</sequence>
<evidence type="ECO:0000313" key="2">
    <source>
        <dbReference type="EMBL" id="BAX78719.1"/>
    </source>
</evidence>
<dbReference type="KEGG" id="mbas:ALGA_0324"/>
<dbReference type="Proteomes" id="UP000218267">
    <property type="component" value="Chromosome"/>
</dbReference>
<dbReference type="AlphaFoldDB" id="A0A1Y1CEC9"/>
<evidence type="ECO:0008006" key="4">
    <source>
        <dbReference type="Google" id="ProtNLM"/>
    </source>
</evidence>
<keyword evidence="1" id="KW-0472">Membrane</keyword>
<proteinExistence type="predicted"/>
<gene>
    <name evidence="2" type="ORF">ALGA_0324</name>
</gene>
<evidence type="ECO:0000256" key="1">
    <source>
        <dbReference type="SAM" id="Phobius"/>
    </source>
</evidence>
<accession>A0A1Y1CEC9</accession>
<feature type="transmembrane region" description="Helical" evidence="1">
    <location>
        <begin position="32"/>
        <end position="56"/>
    </location>
</feature>
<feature type="transmembrane region" description="Helical" evidence="1">
    <location>
        <begin position="144"/>
        <end position="167"/>
    </location>
</feature>
<dbReference type="OrthoDB" id="1049480at2"/>
<dbReference type="RefSeq" id="WP_096427640.1">
    <property type="nucleotide sequence ID" value="NZ_AP018042.1"/>
</dbReference>
<protein>
    <recommendedName>
        <fullName evidence="4">Glycerophosphoryl diester phosphodiesterase membrane domain-containing protein</fullName>
    </recommendedName>
</protein>
<organism evidence="2 3">
    <name type="scientific">Labilibaculum antarcticum</name>
    <dbReference type="NCBI Taxonomy" id="1717717"/>
    <lineage>
        <taxon>Bacteria</taxon>
        <taxon>Pseudomonadati</taxon>
        <taxon>Bacteroidota</taxon>
        <taxon>Bacteroidia</taxon>
        <taxon>Marinilabiliales</taxon>
        <taxon>Marinifilaceae</taxon>
        <taxon>Labilibaculum</taxon>
    </lineage>
</organism>
<reference evidence="2 3" key="1">
    <citation type="journal article" date="2018" name="Mar. Genomics">
        <title>Complete genome sequence of Marinifilaceae bacterium strain SPP2, isolated from the Antarctic marine sediment.</title>
        <authorList>
            <person name="Watanabe M."/>
            <person name="Kojima H."/>
            <person name="Fukui M."/>
        </authorList>
    </citation>
    <scope>NUCLEOTIDE SEQUENCE [LARGE SCALE GENOMIC DNA]</scope>
    <source>
        <strain evidence="2 3">SPP2</strain>
    </source>
</reference>
<feature type="transmembrane region" description="Helical" evidence="1">
    <location>
        <begin position="188"/>
        <end position="215"/>
    </location>
</feature>
<feature type="transmembrane region" description="Helical" evidence="1">
    <location>
        <begin position="235"/>
        <end position="263"/>
    </location>
</feature>
<name>A0A1Y1CEC9_9BACT</name>
<keyword evidence="1" id="KW-0812">Transmembrane</keyword>
<evidence type="ECO:0000313" key="3">
    <source>
        <dbReference type="Proteomes" id="UP000218267"/>
    </source>
</evidence>
<reference evidence="3" key="2">
    <citation type="journal article" date="2020" name="Antonie Van Leeuwenhoek">
        <title>Labilibaculum antarcticum sp. nov., a novel facultative anaerobic, psychrotorelant bacterium isolated from marine sediment of Antarctica.</title>
        <authorList>
            <person name="Watanabe M."/>
            <person name="Kojima H."/>
            <person name="Fukui M."/>
        </authorList>
    </citation>
    <scope>NUCLEOTIDE SEQUENCE [LARGE SCALE GENOMIC DNA]</scope>
    <source>
        <strain evidence="3">SPP2</strain>
    </source>
</reference>
<feature type="transmembrane region" description="Helical" evidence="1">
    <location>
        <begin position="118"/>
        <end position="138"/>
    </location>
</feature>
<dbReference type="EMBL" id="AP018042">
    <property type="protein sequence ID" value="BAX78719.1"/>
    <property type="molecule type" value="Genomic_DNA"/>
</dbReference>
<keyword evidence="3" id="KW-1185">Reference proteome</keyword>
<feature type="transmembrane region" description="Helical" evidence="1">
    <location>
        <begin position="76"/>
        <end position="98"/>
    </location>
</feature>